<dbReference type="CDD" id="cd01127">
    <property type="entry name" value="TrwB_TraG_TraD_VirD4"/>
    <property type="match status" value="1"/>
</dbReference>
<evidence type="ECO:0000313" key="8">
    <source>
        <dbReference type="EMBL" id="GAA2105629.1"/>
    </source>
</evidence>
<keyword evidence="3 6" id="KW-0812">Transmembrane</keyword>
<keyword evidence="4 6" id="KW-1133">Transmembrane helix</keyword>
<keyword evidence="9" id="KW-1185">Reference proteome</keyword>
<comment type="caution">
    <text evidence="8">The sequence shown here is derived from an EMBL/GenBank/DDBJ whole genome shotgun (WGS) entry which is preliminary data.</text>
</comment>
<dbReference type="InterPro" id="IPR027417">
    <property type="entry name" value="P-loop_NTPase"/>
</dbReference>
<evidence type="ECO:0000256" key="5">
    <source>
        <dbReference type="ARBA" id="ARBA00023136"/>
    </source>
</evidence>
<name>A0ABP5IS65_9ACTN</name>
<dbReference type="PANTHER" id="PTHR37937">
    <property type="entry name" value="CONJUGATIVE TRANSFER: DNA TRANSPORT"/>
    <property type="match status" value="1"/>
</dbReference>
<dbReference type="EMBL" id="BAAAPE010000039">
    <property type="protein sequence ID" value="GAA2105629.1"/>
    <property type="molecule type" value="Genomic_DNA"/>
</dbReference>
<evidence type="ECO:0000256" key="6">
    <source>
        <dbReference type="SAM" id="Phobius"/>
    </source>
</evidence>
<evidence type="ECO:0000256" key="4">
    <source>
        <dbReference type="ARBA" id="ARBA00022989"/>
    </source>
</evidence>
<evidence type="ECO:0000256" key="2">
    <source>
        <dbReference type="ARBA" id="ARBA00022475"/>
    </source>
</evidence>
<evidence type="ECO:0000313" key="9">
    <source>
        <dbReference type="Proteomes" id="UP001500016"/>
    </source>
</evidence>
<comment type="subcellular location">
    <subcellularLocation>
        <location evidence="1">Cell membrane</location>
        <topology evidence="1">Multi-pass membrane protein</topology>
    </subcellularLocation>
</comment>
<accession>A0ABP5IS65</accession>
<feature type="domain" description="TraD/TraG TraM recognition site" evidence="7">
    <location>
        <begin position="420"/>
        <end position="537"/>
    </location>
</feature>
<evidence type="ECO:0000256" key="3">
    <source>
        <dbReference type="ARBA" id="ARBA00022692"/>
    </source>
</evidence>
<proteinExistence type="predicted"/>
<reference evidence="9" key="1">
    <citation type="journal article" date="2019" name="Int. J. Syst. Evol. Microbiol.">
        <title>The Global Catalogue of Microorganisms (GCM) 10K type strain sequencing project: providing services to taxonomists for standard genome sequencing and annotation.</title>
        <authorList>
            <consortium name="The Broad Institute Genomics Platform"/>
            <consortium name="The Broad Institute Genome Sequencing Center for Infectious Disease"/>
            <person name="Wu L."/>
            <person name="Ma J."/>
        </authorList>
    </citation>
    <scope>NUCLEOTIDE SEQUENCE [LARGE SCALE GENOMIC DNA]</scope>
    <source>
        <strain evidence="9">JCM 15478</strain>
    </source>
</reference>
<feature type="transmembrane region" description="Helical" evidence="6">
    <location>
        <begin position="12"/>
        <end position="35"/>
    </location>
</feature>
<protein>
    <recommendedName>
        <fullName evidence="7">TraD/TraG TraM recognition site domain-containing protein</fullName>
    </recommendedName>
</protein>
<evidence type="ECO:0000256" key="1">
    <source>
        <dbReference type="ARBA" id="ARBA00004651"/>
    </source>
</evidence>
<dbReference type="Proteomes" id="UP001500016">
    <property type="component" value="Unassembled WGS sequence"/>
</dbReference>
<dbReference type="RefSeq" id="WP_344535928.1">
    <property type="nucleotide sequence ID" value="NZ_BAAAPE010000039.1"/>
</dbReference>
<dbReference type="InterPro" id="IPR051539">
    <property type="entry name" value="T4SS-coupling_protein"/>
</dbReference>
<sequence>MSEQTSPTAGAGAAAPATILGIIIGAAVLGTASWLGGTLGAALGGGGWAPPPYSIATGVDFLKGGPSALWPEAPTGGLVGMLVLLVLVAVSLVVAGVLLWRRFRPGSGLGGRREMRALGKKAAEERARQLRPELAKVKELETRDLGVRLGELAPNGVDGPFGPELYGSDEDTYTVVMGPRAGKTSGLAVPILLDAPGAALLTSNRNDAYAITRRERARHGTTHTFDLQQITYAERDVWVDLLSSARSIEGASRLAMHFINADSDTRAADDFWAKAGSNTLMALFHAAAVSGATFDDVLRWLDTPADRAPVNALKSSNPALASRLSSTVAGAVETRDGIYETARQATNCLLDPEIRAWVTPDKSRPKFDPYAFVTSKDTAYLLSKDGGGSAAAITASIADLIFRGGTLAAERNGTGRLPIPLRAVLDEAANVCRIADLPKLYSHLGGRGINPVTILQSYKQGSMVWSEGGMDALWVASTVKLLGAGQDDADFAENISKLAGKHDVRDISTSHGSSGRSTSLGQREKEILQASKVRQLERGHGLVWASGTPMARFRLTPWMFSEQAETLKADKAAEEKAITARANEAEVIL</sequence>
<dbReference type="Pfam" id="PF12696">
    <property type="entry name" value="TraG-D_C"/>
    <property type="match status" value="1"/>
</dbReference>
<organism evidence="8 9">
    <name type="scientific">Streptomyces albiaxialis</name>
    <dbReference type="NCBI Taxonomy" id="329523"/>
    <lineage>
        <taxon>Bacteria</taxon>
        <taxon>Bacillati</taxon>
        <taxon>Actinomycetota</taxon>
        <taxon>Actinomycetes</taxon>
        <taxon>Kitasatosporales</taxon>
        <taxon>Streptomycetaceae</taxon>
        <taxon>Streptomyces</taxon>
    </lineage>
</organism>
<feature type="transmembrane region" description="Helical" evidence="6">
    <location>
        <begin position="78"/>
        <end position="100"/>
    </location>
</feature>
<dbReference type="PANTHER" id="PTHR37937:SF1">
    <property type="entry name" value="CONJUGATIVE TRANSFER: DNA TRANSPORT"/>
    <property type="match status" value="1"/>
</dbReference>
<dbReference type="SUPFAM" id="SSF52540">
    <property type="entry name" value="P-loop containing nucleoside triphosphate hydrolases"/>
    <property type="match status" value="1"/>
</dbReference>
<keyword evidence="2" id="KW-1003">Cell membrane</keyword>
<keyword evidence="5 6" id="KW-0472">Membrane</keyword>
<evidence type="ECO:0000259" key="7">
    <source>
        <dbReference type="Pfam" id="PF12696"/>
    </source>
</evidence>
<dbReference type="Gene3D" id="3.40.50.300">
    <property type="entry name" value="P-loop containing nucleotide triphosphate hydrolases"/>
    <property type="match status" value="1"/>
</dbReference>
<dbReference type="InterPro" id="IPR032689">
    <property type="entry name" value="TraG-D_C"/>
</dbReference>
<gene>
    <name evidence="8" type="ORF">GCM10009801_81820</name>
</gene>